<protein>
    <submittedName>
        <fullName evidence="6">IS6 family transposase</fullName>
    </submittedName>
</protein>
<dbReference type="GO" id="GO:0006310">
    <property type="term" value="P:DNA recombination"/>
    <property type="evidence" value="ECO:0007669"/>
    <property type="project" value="UniProtKB-KW"/>
</dbReference>
<gene>
    <name evidence="6" type="ORF">A7T00_34045</name>
</gene>
<evidence type="ECO:0000256" key="1">
    <source>
        <dbReference type="ARBA" id="ARBA00002286"/>
    </source>
</evidence>
<sequence>MPLIRNAFKRLHFPVDIMAQCVRWYLAYSLSLRDLEEMMAERGIHVDHSTLHRRVIRLVPLLDKVFRRHKRAVGRRWRMDETYIKIKGQWKYLYRAVDTAGQTIDFLLTAKRDAASALRFFRKAIRYHCEPEVVTIDKSGANTADLATLNMGKPEAETMTIRQSKYLNNLIEQDHRNIKRRIRPMLGFKSFRRAQTLLAGIELIHMIRKGQCMHPKSQGLSPADSFYRLAA</sequence>
<keyword evidence="2" id="KW-0815">Transposition</keyword>
<keyword evidence="3" id="KW-0238">DNA-binding</keyword>
<dbReference type="PROSITE" id="PS50994">
    <property type="entry name" value="INTEGRASE"/>
    <property type="match status" value="1"/>
</dbReference>
<evidence type="ECO:0000256" key="3">
    <source>
        <dbReference type="ARBA" id="ARBA00023125"/>
    </source>
</evidence>
<evidence type="ECO:0000256" key="4">
    <source>
        <dbReference type="ARBA" id="ARBA00023172"/>
    </source>
</evidence>
<dbReference type="InterPro" id="IPR047930">
    <property type="entry name" value="Transpos_IS6"/>
</dbReference>
<dbReference type="InterPro" id="IPR012337">
    <property type="entry name" value="RNaseH-like_sf"/>
</dbReference>
<feature type="domain" description="Integrase catalytic" evidence="5">
    <location>
        <begin position="56"/>
        <end position="230"/>
    </location>
</feature>
<evidence type="ECO:0000259" key="5">
    <source>
        <dbReference type="PROSITE" id="PS50994"/>
    </source>
</evidence>
<organism evidence="6">
    <name type="scientific">Salmonella enterica subsp. enterica serovar Saintpaul</name>
    <dbReference type="NCBI Taxonomy" id="90105"/>
    <lineage>
        <taxon>Bacteria</taxon>
        <taxon>Pseudomonadati</taxon>
        <taxon>Pseudomonadota</taxon>
        <taxon>Gammaproteobacteria</taxon>
        <taxon>Enterobacterales</taxon>
        <taxon>Enterobacteriaceae</taxon>
        <taxon>Salmonella</taxon>
    </lineage>
</organism>
<dbReference type="PANTHER" id="PTHR35528">
    <property type="entry name" value="BLL1675 PROTEIN"/>
    <property type="match status" value="1"/>
</dbReference>
<dbReference type="InterPro" id="IPR036397">
    <property type="entry name" value="RNaseH_sf"/>
</dbReference>
<reference evidence="6" key="1">
    <citation type="submission" date="2016-09" db="EMBL/GenBank/DDBJ databases">
        <title>Whole genome sequencing of Salmonella enterica.</title>
        <authorList>
            <person name="Bell R."/>
        </authorList>
    </citation>
    <scope>NUCLEOTIDE SEQUENCE [LARGE SCALE GENOMIC DNA]</scope>
    <source>
        <strain evidence="6">CFSAN044978</strain>
    </source>
</reference>
<dbReference type="GO" id="GO:0015074">
    <property type="term" value="P:DNA integration"/>
    <property type="evidence" value="ECO:0007669"/>
    <property type="project" value="InterPro"/>
</dbReference>
<comment type="function">
    <text evidence="1">Involved in the transposition of the insertion sequence.</text>
</comment>
<dbReference type="InterPro" id="IPR001584">
    <property type="entry name" value="Integrase_cat-core"/>
</dbReference>
<dbReference type="GO" id="GO:0003677">
    <property type="term" value="F:DNA binding"/>
    <property type="evidence" value="ECO:0007669"/>
    <property type="project" value="UniProtKB-KW"/>
</dbReference>
<evidence type="ECO:0000256" key="2">
    <source>
        <dbReference type="ARBA" id="ARBA00022578"/>
    </source>
</evidence>
<dbReference type="InterPro" id="IPR032874">
    <property type="entry name" value="DDE_dom"/>
</dbReference>
<dbReference type="Gene3D" id="3.30.420.10">
    <property type="entry name" value="Ribonuclease H-like superfamily/Ribonuclease H"/>
    <property type="match status" value="1"/>
</dbReference>
<dbReference type="GO" id="GO:0032196">
    <property type="term" value="P:transposition"/>
    <property type="evidence" value="ECO:0007669"/>
    <property type="project" value="UniProtKB-KW"/>
</dbReference>
<dbReference type="RefSeq" id="WP_024153690.1">
    <property type="nucleotide sequence ID" value="NZ_QWDP01000045.1"/>
</dbReference>
<dbReference type="EMBL" id="MLZC01000073">
    <property type="protein sequence ID" value="OHG50960.1"/>
    <property type="molecule type" value="Genomic_DNA"/>
</dbReference>
<dbReference type="Pfam" id="PF13610">
    <property type="entry name" value="DDE_Tnp_IS240"/>
    <property type="match status" value="1"/>
</dbReference>
<keyword evidence="4" id="KW-0233">DNA recombination</keyword>
<dbReference type="InterPro" id="IPR052183">
    <property type="entry name" value="IS_Transposase"/>
</dbReference>
<comment type="caution">
    <text evidence="6">The sequence shown here is derived from an EMBL/GenBank/DDBJ whole genome shotgun (WGS) entry which is preliminary data.</text>
</comment>
<dbReference type="SUPFAM" id="SSF53098">
    <property type="entry name" value="Ribonuclease H-like"/>
    <property type="match status" value="1"/>
</dbReference>
<dbReference type="NCBIfam" id="NF033587">
    <property type="entry name" value="transpos_IS6"/>
    <property type="match status" value="1"/>
</dbReference>
<accession>A0A1S0Z4B9</accession>
<dbReference type="AlphaFoldDB" id="A0A1S0Z4B9"/>
<name>A0A1S0Z4B9_SALET</name>
<proteinExistence type="predicted"/>
<dbReference type="PANTHER" id="PTHR35528:SF3">
    <property type="entry name" value="BLL1675 PROTEIN"/>
    <property type="match status" value="1"/>
</dbReference>
<evidence type="ECO:0000313" key="6">
    <source>
        <dbReference type="EMBL" id="OHG50960.1"/>
    </source>
</evidence>